<feature type="signal peptide" evidence="1">
    <location>
        <begin position="1"/>
        <end position="20"/>
    </location>
</feature>
<comment type="caution">
    <text evidence="3">The sequence shown here is derived from an EMBL/GenBank/DDBJ whole genome shotgun (WGS) entry which is preliminary data.</text>
</comment>
<evidence type="ECO:0000313" key="4">
    <source>
        <dbReference type="Proteomes" id="UP000557717"/>
    </source>
</evidence>
<keyword evidence="4" id="KW-1185">Reference proteome</keyword>
<dbReference type="RefSeq" id="WP_184019818.1">
    <property type="nucleotide sequence ID" value="NZ_JACHFD010000014.1"/>
</dbReference>
<dbReference type="Pfam" id="PF00932">
    <property type="entry name" value="LTD"/>
    <property type="match status" value="1"/>
</dbReference>
<dbReference type="InterPro" id="IPR001322">
    <property type="entry name" value="Lamin_tail_dom"/>
</dbReference>
<evidence type="ECO:0000259" key="2">
    <source>
        <dbReference type="PROSITE" id="PS51841"/>
    </source>
</evidence>
<reference evidence="3 4" key="1">
    <citation type="submission" date="2020-08" db="EMBL/GenBank/DDBJ databases">
        <title>Genomic Encyclopedia of Type Strains, Phase IV (KMG-IV): sequencing the most valuable type-strain genomes for metagenomic binning, comparative biology and taxonomic classification.</title>
        <authorList>
            <person name="Goeker M."/>
        </authorList>
    </citation>
    <scope>NUCLEOTIDE SEQUENCE [LARGE SCALE GENOMIC DNA]</scope>
    <source>
        <strain evidence="3 4">YC6886</strain>
    </source>
</reference>
<dbReference type="InterPro" id="IPR036415">
    <property type="entry name" value="Lamin_tail_dom_sf"/>
</dbReference>
<dbReference type="AlphaFoldDB" id="A0A840VFN3"/>
<dbReference type="EMBL" id="JACHFD010000014">
    <property type="protein sequence ID" value="MBB5352629.1"/>
    <property type="molecule type" value="Genomic_DNA"/>
</dbReference>
<dbReference type="Proteomes" id="UP000557717">
    <property type="component" value="Unassembled WGS sequence"/>
</dbReference>
<feature type="chain" id="PRO_5032933368" description="LTD domain-containing protein" evidence="1">
    <location>
        <begin position="21"/>
        <end position="213"/>
    </location>
</feature>
<gene>
    <name evidence="3" type="ORF">HNR46_002877</name>
</gene>
<organism evidence="3 4">
    <name type="scientific">Haloferula luteola</name>
    <dbReference type="NCBI Taxonomy" id="595692"/>
    <lineage>
        <taxon>Bacteria</taxon>
        <taxon>Pseudomonadati</taxon>
        <taxon>Verrucomicrobiota</taxon>
        <taxon>Verrucomicrobiia</taxon>
        <taxon>Verrucomicrobiales</taxon>
        <taxon>Verrucomicrobiaceae</taxon>
        <taxon>Haloferula</taxon>
    </lineage>
</organism>
<feature type="domain" description="LTD" evidence="2">
    <location>
        <begin position="15"/>
        <end position="153"/>
    </location>
</feature>
<dbReference type="PROSITE" id="PS51841">
    <property type="entry name" value="LTD"/>
    <property type="match status" value="1"/>
</dbReference>
<evidence type="ECO:0000313" key="3">
    <source>
        <dbReference type="EMBL" id="MBB5352629.1"/>
    </source>
</evidence>
<proteinExistence type="predicted"/>
<protein>
    <recommendedName>
        <fullName evidence="2">LTD domain-containing protein</fullName>
    </recommendedName>
</protein>
<keyword evidence="1" id="KW-0732">Signal</keyword>
<accession>A0A840VFN3</accession>
<sequence length="213" mass="21526">MKTKILLSACLLLAATSAPGALVITEVMANSGSETGATNGDWFELTNTGSVAIDLTGYYWDDGGSSANDGSLFPGIVIGAGDSIVIVDENATNLSAWVTAWGGSVVAYSSETFGGPNTFSGLSANGDQIEIWDADPNAGTANLVASAYFGTSTTGYSFIWDTEGNSLGISVAGENGAYTAANGDVGSAGTVVPEPSIALFGGLGLLGLFLRRR</sequence>
<dbReference type="SUPFAM" id="SSF74853">
    <property type="entry name" value="Lamin A/C globular tail domain"/>
    <property type="match status" value="1"/>
</dbReference>
<name>A0A840VFN3_9BACT</name>
<evidence type="ECO:0000256" key="1">
    <source>
        <dbReference type="SAM" id="SignalP"/>
    </source>
</evidence>